<keyword evidence="2" id="KW-0221">Differentiation</keyword>
<dbReference type="Pfam" id="PF00651">
    <property type="entry name" value="BTB"/>
    <property type="match status" value="1"/>
</dbReference>
<proteinExistence type="predicted"/>
<dbReference type="GO" id="GO:0035167">
    <property type="term" value="P:larval lymph gland hemopoiesis"/>
    <property type="evidence" value="ECO:0007669"/>
    <property type="project" value="UniProtKB-ARBA"/>
</dbReference>
<dbReference type="GO" id="GO:0007464">
    <property type="term" value="P:R3/R4 cell fate commitment"/>
    <property type="evidence" value="ECO:0007669"/>
    <property type="project" value="UniProtKB-ARBA"/>
</dbReference>
<dbReference type="GO" id="GO:0045476">
    <property type="term" value="P:nurse cell apoptotic process"/>
    <property type="evidence" value="ECO:0007669"/>
    <property type="project" value="UniProtKB-ARBA"/>
</dbReference>
<dbReference type="GO" id="GO:0016199">
    <property type="term" value="P:axon midline choice point recognition"/>
    <property type="evidence" value="ECO:0007669"/>
    <property type="project" value="UniProtKB-ARBA"/>
</dbReference>
<dbReference type="GO" id="GO:0007526">
    <property type="term" value="P:larval somatic muscle development"/>
    <property type="evidence" value="ECO:0007669"/>
    <property type="project" value="UniProtKB-ARBA"/>
</dbReference>
<comment type="function">
    <text evidence="5">Putative transcription factor required for axon growth and guidance in the central and peripheral nervous systems. Repels CNS axons away from the midline by promoting the expression of the midline repellent sli and its receptor robo.</text>
</comment>
<accession>A0A6A4WEB4</accession>
<comment type="caution">
    <text evidence="8">The sequence shown here is derived from an EMBL/GenBank/DDBJ whole genome shotgun (WGS) entry which is preliminary data.</text>
</comment>
<keyword evidence="4" id="KW-0539">Nucleus</keyword>
<dbReference type="GO" id="GO:0048813">
    <property type="term" value="P:dendrite morphogenesis"/>
    <property type="evidence" value="ECO:0007669"/>
    <property type="project" value="UniProtKB-ARBA"/>
</dbReference>
<dbReference type="PROSITE" id="PS50097">
    <property type="entry name" value="BTB"/>
    <property type="match status" value="1"/>
</dbReference>
<dbReference type="PANTHER" id="PTHR23110">
    <property type="entry name" value="BTB DOMAIN TRANSCRIPTION FACTOR"/>
    <property type="match status" value="1"/>
</dbReference>
<evidence type="ECO:0000256" key="6">
    <source>
        <dbReference type="SAM" id="MobiDB-lite"/>
    </source>
</evidence>
<organism evidence="8 9">
    <name type="scientific">Amphibalanus amphitrite</name>
    <name type="common">Striped barnacle</name>
    <name type="synonym">Balanus amphitrite</name>
    <dbReference type="NCBI Taxonomy" id="1232801"/>
    <lineage>
        <taxon>Eukaryota</taxon>
        <taxon>Metazoa</taxon>
        <taxon>Ecdysozoa</taxon>
        <taxon>Arthropoda</taxon>
        <taxon>Crustacea</taxon>
        <taxon>Multicrustacea</taxon>
        <taxon>Cirripedia</taxon>
        <taxon>Thoracica</taxon>
        <taxon>Thoracicalcarea</taxon>
        <taxon>Balanomorpha</taxon>
        <taxon>Balanoidea</taxon>
        <taxon>Balanidae</taxon>
        <taxon>Amphibalaninae</taxon>
        <taxon>Amphibalanus</taxon>
    </lineage>
</organism>
<evidence type="ECO:0000256" key="1">
    <source>
        <dbReference type="ARBA" id="ARBA00022473"/>
    </source>
</evidence>
<keyword evidence="9" id="KW-1185">Reference proteome</keyword>
<dbReference type="GO" id="GO:0005634">
    <property type="term" value="C:nucleus"/>
    <property type="evidence" value="ECO:0007669"/>
    <property type="project" value="UniProtKB-ARBA"/>
</dbReference>
<evidence type="ECO:0000256" key="2">
    <source>
        <dbReference type="ARBA" id="ARBA00022782"/>
    </source>
</evidence>
<dbReference type="EMBL" id="VIIS01001110">
    <property type="protein sequence ID" value="KAF0301940.1"/>
    <property type="molecule type" value="Genomic_DNA"/>
</dbReference>
<dbReference type="GO" id="GO:0008406">
    <property type="term" value="P:gonad development"/>
    <property type="evidence" value="ECO:0007669"/>
    <property type="project" value="UniProtKB-ARBA"/>
</dbReference>
<evidence type="ECO:0000256" key="4">
    <source>
        <dbReference type="ARBA" id="ARBA00023242"/>
    </source>
</evidence>
<feature type="domain" description="BTB" evidence="7">
    <location>
        <begin position="31"/>
        <end position="67"/>
    </location>
</feature>
<protein>
    <submittedName>
        <fullName evidence="8">Broad-complex core protein isoforms 1/2/3/4/5</fullName>
    </submittedName>
</protein>
<dbReference type="GO" id="GO:0045467">
    <property type="term" value="P:R7 cell development"/>
    <property type="evidence" value="ECO:0007669"/>
    <property type="project" value="UniProtKB-ARBA"/>
</dbReference>
<dbReference type="PANTHER" id="PTHR23110:SF111">
    <property type="entry name" value="LONGITUDINALS LACKING PROTEIN, ISOFORMS F_I_K_T"/>
    <property type="match status" value="1"/>
</dbReference>
<name>A0A6A4WEB4_AMPAM</name>
<evidence type="ECO:0000256" key="3">
    <source>
        <dbReference type="ARBA" id="ARBA00022902"/>
    </source>
</evidence>
<gene>
    <name evidence="8" type="primary">br_49</name>
    <name evidence="8" type="ORF">FJT64_025945</name>
</gene>
<keyword evidence="1" id="KW-0217">Developmental protein</keyword>
<dbReference type="GO" id="GO:0006357">
    <property type="term" value="P:regulation of transcription by RNA polymerase II"/>
    <property type="evidence" value="ECO:0007669"/>
    <property type="project" value="TreeGrafter"/>
</dbReference>
<feature type="region of interest" description="Disordered" evidence="6">
    <location>
        <begin position="94"/>
        <end position="120"/>
    </location>
</feature>
<feature type="compositionally biased region" description="Basic and acidic residues" evidence="6">
    <location>
        <begin position="102"/>
        <end position="113"/>
    </location>
</feature>
<dbReference type="InterPro" id="IPR011333">
    <property type="entry name" value="SKP1/BTB/POZ_sf"/>
</dbReference>
<dbReference type="OrthoDB" id="10261408at2759"/>
<evidence type="ECO:0000256" key="5">
    <source>
        <dbReference type="ARBA" id="ARBA00037382"/>
    </source>
</evidence>
<sequence length="120" mass="13697">MDSQKFCLKWDWFQDSVTSVFDQLCSGGELLDVTLCCEGQRVWAHRMMLSACSLYFRELLKRKLKESVAARLPKGTYLHQTPSRYIFPGAEVLVDPDDSDSDRDSLGSERGSDDEVSYCE</sequence>
<dbReference type="Proteomes" id="UP000440578">
    <property type="component" value="Unassembled WGS sequence"/>
</dbReference>
<evidence type="ECO:0000259" key="7">
    <source>
        <dbReference type="PROSITE" id="PS50097"/>
    </source>
</evidence>
<reference evidence="8 9" key="1">
    <citation type="submission" date="2019-07" db="EMBL/GenBank/DDBJ databases">
        <title>Draft genome assembly of a fouling barnacle, Amphibalanus amphitrite (Darwin, 1854): The first reference genome for Thecostraca.</title>
        <authorList>
            <person name="Kim W."/>
        </authorList>
    </citation>
    <scope>NUCLEOTIDE SEQUENCE [LARGE SCALE GENOMIC DNA]</scope>
    <source>
        <strain evidence="8">SNU_AA5</strain>
        <tissue evidence="8">Soma without cirri and trophi</tissue>
    </source>
</reference>
<dbReference type="Gene3D" id="3.30.710.10">
    <property type="entry name" value="Potassium Channel Kv1.1, Chain A"/>
    <property type="match status" value="1"/>
</dbReference>
<dbReference type="SUPFAM" id="SSF54695">
    <property type="entry name" value="POZ domain"/>
    <property type="match status" value="1"/>
</dbReference>
<keyword evidence="3" id="KW-0524">Neurogenesis</keyword>
<dbReference type="AlphaFoldDB" id="A0A6A4WEB4"/>
<evidence type="ECO:0000313" key="9">
    <source>
        <dbReference type="Proteomes" id="UP000440578"/>
    </source>
</evidence>
<dbReference type="InterPro" id="IPR000210">
    <property type="entry name" value="BTB/POZ_dom"/>
</dbReference>
<evidence type="ECO:0000313" key="8">
    <source>
        <dbReference type="EMBL" id="KAF0301940.1"/>
    </source>
</evidence>
<dbReference type="InterPro" id="IPR051095">
    <property type="entry name" value="Dros_DevTransReg"/>
</dbReference>